<dbReference type="Pfam" id="PF00069">
    <property type="entry name" value="Pkinase"/>
    <property type="match status" value="1"/>
</dbReference>
<dbReference type="PANTHER" id="PTHR43289">
    <property type="entry name" value="MITOGEN-ACTIVATED PROTEIN KINASE KINASE KINASE 20-RELATED"/>
    <property type="match status" value="1"/>
</dbReference>
<dbReference type="EC" id="2.7.11.1" evidence="1"/>
<keyword evidence="11" id="KW-1185">Reference proteome</keyword>
<evidence type="ECO:0000313" key="11">
    <source>
        <dbReference type="Proteomes" id="UP001500466"/>
    </source>
</evidence>
<evidence type="ECO:0000313" key="10">
    <source>
        <dbReference type="EMBL" id="GAA4974075.1"/>
    </source>
</evidence>
<comment type="caution">
    <text evidence="10">The sequence shown here is derived from an EMBL/GenBank/DDBJ whole genome shotgun (WGS) entry which is preliminary data.</text>
</comment>
<dbReference type="Gene3D" id="3.30.200.20">
    <property type="entry name" value="Phosphorylase Kinase, domain 1"/>
    <property type="match status" value="1"/>
</dbReference>
<dbReference type="SUPFAM" id="SSF56112">
    <property type="entry name" value="Protein kinase-like (PK-like)"/>
    <property type="match status" value="1"/>
</dbReference>
<dbReference type="InterPro" id="IPR000719">
    <property type="entry name" value="Prot_kinase_dom"/>
</dbReference>
<dbReference type="EMBL" id="BAABHS010000016">
    <property type="protein sequence ID" value="GAA4974075.1"/>
    <property type="molecule type" value="Genomic_DNA"/>
</dbReference>
<evidence type="ECO:0000256" key="3">
    <source>
        <dbReference type="ARBA" id="ARBA00022679"/>
    </source>
</evidence>
<evidence type="ECO:0000256" key="4">
    <source>
        <dbReference type="ARBA" id="ARBA00022741"/>
    </source>
</evidence>
<dbReference type="PANTHER" id="PTHR43289:SF6">
    <property type="entry name" value="SERINE_THREONINE-PROTEIN KINASE NEKL-3"/>
    <property type="match status" value="1"/>
</dbReference>
<evidence type="ECO:0000256" key="7">
    <source>
        <dbReference type="PROSITE-ProRule" id="PRU10141"/>
    </source>
</evidence>
<keyword evidence="5" id="KW-0418">Kinase</keyword>
<evidence type="ECO:0000259" key="9">
    <source>
        <dbReference type="PROSITE" id="PS50011"/>
    </source>
</evidence>
<dbReference type="CDD" id="cd14014">
    <property type="entry name" value="STKc_PknB_like"/>
    <property type="match status" value="1"/>
</dbReference>
<dbReference type="Gene3D" id="1.10.510.10">
    <property type="entry name" value="Transferase(Phosphotransferase) domain 1"/>
    <property type="match status" value="1"/>
</dbReference>
<accession>A0ABP9HN02</accession>
<feature type="binding site" evidence="7">
    <location>
        <position position="39"/>
    </location>
    <ligand>
        <name>ATP</name>
        <dbReference type="ChEBI" id="CHEBI:30616"/>
    </ligand>
</feature>
<organism evidence="10 11">
    <name type="scientific">Yinghuangia aomiensis</name>
    <dbReference type="NCBI Taxonomy" id="676205"/>
    <lineage>
        <taxon>Bacteria</taxon>
        <taxon>Bacillati</taxon>
        <taxon>Actinomycetota</taxon>
        <taxon>Actinomycetes</taxon>
        <taxon>Kitasatosporales</taxon>
        <taxon>Streptomycetaceae</taxon>
        <taxon>Yinghuangia</taxon>
    </lineage>
</organism>
<feature type="region of interest" description="Disordered" evidence="8">
    <location>
        <begin position="239"/>
        <end position="273"/>
    </location>
</feature>
<evidence type="ECO:0000256" key="5">
    <source>
        <dbReference type="ARBA" id="ARBA00022777"/>
    </source>
</evidence>
<dbReference type="PROSITE" id="PS00107">
    <property type="entry name" value="PROTEIN_KINASE_ATP"/>
    <property type="match status" value="1"/>
</dbReference>
<feature type="compositionally biased region" description="Low complexity" evidence="8">
    <location>
        <begin position="309"/>
        <end position="318"/>
    </location>
</feature>
<dbReference type="Proteomes" id="UP001500466">
    <property type="component" value="Unassembled WGS sequence"/>
</dbReference>
<dbReference type="RefSeq" id="WP_345677491.1">
    <property type="nucleotide sequence ID" value="NZ_BAABHS010000016.1"/>
</dbReference>
<feature type="region of interest" description="Disordered" evidence="8">
    <location>
        <begin position="304"/>
        <end position="347"/>
    </location>
</feature>
<proteinExistence type="predicted"/>
<keyword evidence="3" id="KW-0808">Transferase</keyword>
<feature type="domain" description="Protein kinase" evidence="9">
    <location>
        <begin position="10"/>
        <end position="256"/>
    </location>
</feature>
<feature type="compositionally biased region" description="Polar residues" evidence="8">
    <location>
        <begin position="263"/>
        <end position="272"/>
    </location>
</feature>
<keyword evidence="6 7" id="KW-0067">ATP-binding</keyword>
<sequence length="347" mass="36817">MNSPLLPDRYELGFQIGTGGFGSVWAAADNLTGAQVAVKIPKHRDSDTLSQFRREAEVTSAITHENVVRTLDYSIDPAAPYLAMELIDGHTLSHKTNLFGPMAPEQIVSIAKQISAGLDAVHSAEVIHRDVSPANVMLDREGTAKLMDFGLATYAPPQFRDTFPLIATPGYMAPERLHGQFGTLEQRGGPQSDLYSLGAVMRHMMTGLPIIPGEKLEDLGGLRPDTSRELRALVEQLMMPDPADRPRSAAETHNRLAKLSPHSAATSTQAPSLTVARGTRRAASAAPTPNGTLLALAATGIPSVGEFSGAGSRGSRSSPTVPPSALGRSAERSSGNEQRFGPGDGRV</sequence>
<dbReference type="InterPro" id="IPR011009">
    <property type="entry name" value="Kinase-like_dom_sf"/>
</dbReference>
<dbReference type="PROSITE" id="PS50011">
    <property type="entry name" value="PROTEIN_KINASE_DOM"/>
    <property type="match status" value="1"/>
</dbReference>
<dbReference type="InterPro" id="IPR008266">
    <property type="entry name" value="Tyr_kinase_AS"/>
</dbReference>
<reference evidence="11" key="1">
    <citation type="journal article" date="2019" name="Int. J. Syst. Evol. Microbiol.">
        <title>The Global Catalogue of Microorganisms (GCM) 10K type strain sequencing project: providing services to taxonomists for standard genome sequencing and annotation.</title>
        <authorList>
            <consortium name="The Broad Institute Genomics Platform"/>
            <consortium name="The Broad Institute Genome Sequencing Center for Infectious Disease"/>
            <person name="Wu L."/>
            <person name="Ma J."/>
        </authorList>
    </citation>
    <scope>NUCLEOTIDE SEQUENCE [LARGE SCALE GENOMIC DNA]</scope>
    <source>
        <strain evidence="11">JCM 17986</strain>
    </source>
</reference>
<dbReference type="PROSITE" id="PS00109">
    <property type="entry name" value="PROTEIN_KINASE_TYR"/>
    <property type="match status" value="1"/>
</dbReference>
<gene>
    <name evidence="10" type="ORF">GCM10023205_45810</name>
</gene>
<evidence type="ECO:0000256" key="1">
    <source>
        <dbReference type="ARBA" id="ARBA00012513"/>
    </source>
</evidence>
<name>A0ABP9HN02_9ACTN</name>
<dbReference type="InterPro" id="IPR017441">
    <property type="entry name" value="Protein_kinase_ATP_BS"/>
</dbReference>
<protein>
    <recommendedName>
        <fullName evidence="1">non-specific serine/threonine protein kinase</fullName>
        <ecNumber evidence="1">2.7.11.1</ecNumber>
    </recommendedName>
</protein>
<evidence type="ECO:0000256" key="2">
    <source>
        <dbReference type="ARBA" id="ARBA00022527"/>
    </source>
</evidence>
<feature type="compositionally biased region" description="Basic and acidic residues" evidence="8">
    <location>
        <begin position="242"/>
        <end position="254"/>
    </location>
</feature>
<evidence type="ECO:0000256" key="6">
    <source>
        <dbReference type="ARBA" id="ARBA00022840"/>
    </source>
</evidence>
<evidence type="ECO:0000256" key="8">
    <source>
        <dbReference type="SAM" id="MobiDB-lite"/>
    </source>
</evidence>
<keyword evidence="4 7" id="KW-0547">Nucleotide-binding</keyword>
<keyword evidence="2" id="KW-0723">Serine/threonine-protein kinase</keyword>